<dbReference type="AlphaFoldDB" id="A0AAV6IDX0"/>
<dbReference type="Pfam" id="PF00646">
    <property type="entry name" value="F-box"/>
    <property type="match status" value="1"/>
</dbReference>
<organism evidence="2 3">
    <name type="scientific">Rhododendron griersonianum</name>
    <dbReference type="NCBI Taxonomy" id="479676"/>
    <lineage>
        <taxon>Eukaryota</taxon>
        <taxon>Viridiplantae</taxon>
        <taxon>Streptophyta</taxon>
        <taxon>Embryophyta</taxon>
        <taxon>Tracheophyta</taxon>
        <taxon>Spermatophyta</taxon>
        <taxon>Magnoliopsida</taxon>
        <taxon>eudicotyledons</taxon>
        <taxon>Gunneridae</taxon>
        <taxon>Pentapetalae</taxon>
        <taxon>asterids</taxon>
        <taxon>Ericales</taxon>
        <taxon>Ericaceae</taxon>
        <taxon>Ericoideae</taxon>
        <taxon>Rhodoreae</taxon>
        <taxon>Rhododendron</taxon>
    </lineage>
</organism>
<feature type="domain" description="F-box" evidence="1">
    <location>
        <begin position="108"/>
        <end position="149"/>
    </location>
</feature>
<proteinExistence type="predicted"/>
<dbReference type="SUPFAM" id="SSF81383">
    <property type="entry name" value="F-box domain"/>
    <property type="match status" value="1"/>
</dbReference>
<evidence type="ECO:0000313" key="2">
    <source>
        <dbReference type="EMBL" id="KAG5524835.1"/>
    </source>
</evidence>
<dbReference type="SMART" id="SM00256">
    <property type="entry name" value="FBOX"/>
    <property type="match status" value="1"/>
</dbReference>
<reference evidence="2" key="1">
    <citation type="submission" date="2020-08" db="EMBL/GenBank/DDBJ databases">
        <title>Plant Genome Project.</title>
        <authorList>
            <person name="Zhang R.-G."/>
        </authorList>
    </citation>
    <scope>NUCLEOTIDE SEQUENCE</scope>
    <source>
        <strain evidence="2">WSP0</strain>
        <tissue evidence="2">Leaf</tissue>
    </source>
</reference>
<dbReference type="NCBIfam" id="TIGR01640">
    <property type="entry name" value="F_box_assoc_1"/>
    <property type="match status" value="1"/>
</dbReference>
<dbReference type="PANTHER" id="PTHR31672:SF13">
    <property type="entry name" value="F-BOX PROTEIN CPR30-LIKE"/>
    <property type="match status" value="1"/>
</dbReference>
<name>A0AAV6IDX0_9ERIC</name>
<dbReference type="InterPro" id="IPR013187">
    <property type="entry name" value="F-box-assoc_dom_typ3"/>
</dbReference>
<dbReference type="InterPro" id="IPR050796">
    <property type="entry name" value="SCF_F-box_component"/>
</dbReference>
<accession>A0AAV6IDX0</accession>
<gene>
    <name evidence="2" type="ORF">RHGRI_031488</name>
</gene>
<dbReference type="InterPro" id="IPR036047">
    <property type="entry name" value="F-box-like_dom_sf"/>
</dbReference>
<dbReference type="InterPro" id="IPR017451">
    <property type="entry name" value="F-box-assoc_interact_dom"/>
</dbReference>
<comment type="caution">
    <text evidence="2">The sequence shown here is derived from an EMBL/GenBank/DDBJ whole genome shotgun (WGS) entry which is preliminary data.</text>
</comment>
<dbReference type="PANTHER" id="PTHR31672">
    <property type="entry name" value="BNACNNG10540D PROTEIN"/>
    <property type="match status" value="1"/>
</dbReference>
<evidence type="ECO:0000313" key="3">
    <source>
        <dbReference type="Proteomes" id="UP000823749"/>
    </source>
</evidence>
<sequence>MPARGSSSFLLSCDNKRRKRALQSSEKGGGGEDAVVELPYSSGGDVTHKVMEYCIERSLTLSRYVGAGGQLIDGKMIMENLWQCRALEIKEDDILEDVEEEVVVVVELPHYLLVEEVLTRLPAKSLMRFKSVSKLWCSTICDPCFVKAHNKRSRSRSHSAAGFVGDLLMVCASDSNLSFDFFHARPSPDDVESAAVHQFTVSPHNCNIGVMKEEINDVLYCYDATTAPVNGIVCFYSQTNLQGGFAICNVSTHEIVEIPPLASSFNYEDHRHQFLGEYSTIFHYHLEYVCDSEEYKLIRVSSLHDNLLDSSDLEYSSTLMEILTLGEDKSWRSLPMLSLDLSKKTTYINGSIFWWHPSGNHIIGFDFQSEEYRVVRPPPSITSHGGYFLYPFRNHLALLLVIETHLELWAMEPGRTSQQSSECSWVNHLIEIPHTIGECSLSGNKYGGDMLWTSRKERDSPLLVYSFDHKKEKLEMFVLLKFLSSSHPSFVKLERLSVYRYEENIMPLSYLINSSLPRTEVMQRKMIHLANPCRNIPYMYPDFLLQCGL</sequence>
<evidence type="ECO:0000259" key="1">
    <source>
        <dbReference type="SMART" id="SM00256"/>
    </source>
</evidence>
<keyword evidence="3" id="KW-1185">Reference proteome</keyword>
<dbReference type="Proteomes" id="UP000823749">
    <property type="component" value="Chromosome 11"/>
</dbReference>
<dbReference type="EMBL" id="JACTNZ010000011">
    <property type="protein sequence ID" value="KAG5524835.1"/>
    <property type="molecule type" value="Genomic_DNA"/>
</dbReference>
<protein>
    <recommendedName>
        <fullName evidence="1">F-box domain-containing protein</fullName>
    </recommendedName>
</protein>
<dbReference type="Pfam" id="PF08268">
    <property type="entry name" value="FBA_3"/>
    <property type="match status" value="1"/>
</dbReference>
<dbReference type="InterPro" id="IPR001810">
    <property type="entry name" value="F-box_dom"/>
</dbReference>